<dbReference type="GO" id="GO:0005096">
    <property type="term" value="F:GTPase activator activity"/>
    <property type="evidence" value="ECO:0007669"/>
    <property type="project" value="TreeGrafter"/>
</dbReference>
<evidence type="ECO:0000313" key="2">
    <source>
        <dbReference type="EMBL" id="KAI5320593.1"/>
    </source>
</evidence>
<dbReference type="PANTHER" id="PTHR22957">
    <property type="entry name" value="TBC1 DOMAIN FAMILY MEMBER GTPASE-ACTIVATING PROTEIN"/>
    <property type="match status" value="1"/>
</dbReference>
<dbReference type="Gene3D" id="1.10.8.270">
    <property type="entry name" value="putative rabgap domain of human tbc1 domain family member 14 like domains"/>
    <property type="match status" value="1"/>
</dbReference>
<dbReference type="GO" id="GO:0006886">
    <property type="term" value="P:intracellular protein transport"/>
    <property type="evidence" value="ECO:0007669"/>
    <property type="project" value="TreeGrafter"/>
</dbReference>
<dbReference type="Gene3D" id="1.10.472.80">
    <property type="entry name" value="Ypt/Rab-GAP domain of gyp1p, domain 3"/>
    <property type="match status" value="1"/>
</dbReference>
<dbReference type="InterPro" id="IPR035969">
    <property type="entry name" value="Rab-GAP_TBC_sf"/>
</dbReference>
<dbReference type="EMBL" id="JAJFAZ020000007">
    <property type="protein sequence ID" value="KAI5320593.1"/>
    <property type="molecule type" value="Genomic_DNA"/>
</dbReference>
<protein>
    <recommendedName>
        <fullName evidence="1">Rab-GAP TBC domain-containing protein</fullName>
    </recommendedName>
</protein>
<gene>
    <name evidence="2" type="ORF">L3X38_040301</name>
</gene>
<comment type="caution">
    <text evidence="2">The sequence shown here is derived from an EMBL/GenBank/DDBJ whole genome shotgun (WGS) entry which is preliminary data.</text>
</comment>
<evidence type="ECO:0000259" key="1">
    <source>
        <dbReference type="PROSITE" id="PS50086"/>
    </source>
</evidence>
<reference evidence="2 3" key="1">
    <citation type="journal article" date="2022" name="G3 (Bethesda)">
        <title>Whole-genome sequence and methylome profiling of the almond [Prunus dulcis (Mill.) D.A. Webb] cultivar 'Nonpareil'.</title>
        <authorList>
            <person name="D'Amico-Willman K.M."/>
            <person name="Ouma W.Z."/>
            <person name="Meulia T."/>
            <person name="Sideli G.M."/>
            <person name="Gradziel T.M."/>
            <person name="Fresnedo-Ramirez J."/>
        </authorList>
    </citation>
    <scope>NUCLEOTIDE SEQUENCE [LARGE SCALE GENOMIC DNA]</scope>
    <source>
        <strain evidence="2">Clone GOH B32 T37-40</strain>
    </source>
</reference>
<dbReference type="PROSITE" id="PS50086">
    <property type="entry name" value="TBC_RABGAP"/>
    <property type="match status" value="1"/>
</dbReference>
<dbReference type="PANTHER" id="PTHR22957:SF495">
    <property type="entry name" value="TBC1 DOMAIN FAMILY MEMBER 13-LIKE ISOFORM X1"/>
    <property type="match status" value="1"/>
</dbReference>
<sequence length="334" mass="38439">MGDGLRATAWKLLLGYLPPSRDLWEKELIENRLKYAKLKEELLVSPSQLTRKKVGALSYCDHPADGVVAGPLKRHEISEEDHPLSLGKASVWHQYFQHTETAEQIDRDLQRTHPDLKFFSGDSSFSRKHRESMRSILLLFAKLNPVIRYVQGMNEVLAPIYYVFSTDTNEQNAANAEADSFSCFVRLLSDSVDHFCEQLDNSAVGILSTLSRLSELLKANDEELWRHLEFTTKVKPQYYAFRWITLLLTQEFNFQCIMRIWDSLLSSPYETLQDMLLKICCAMLLCLKSRLLSGDFVANLKLLQNYPDINIEHLLQVARDLSSDPSTYRLSLTL</sequence>
<dbReference type="SMART" id="SM00164">
    <property type="entry name" value="TBC"/>
    <property type="match status" value="1"/>
</dbReference>
<dbReference type="Pfam" id="PF00566">
    <property type="entry name" value="RabGAP-TBC"/>
    <property type="match status" value="1"/>
</dbReference>
<accession>A0AAD4V9V8</accession>
<dbReference type="SUPFAM" id="SSF47923">
    <property type="entry name" value="Ypt/Rab-GAP domain of gyp1p"/>
    <property type="match status" value="2"/>
</dbReference>
<dbReference type="FunFam" id="1.10.472.80:FF:000009">
    <property type="entry name" value="TBC1 domain family member 13"/>
    <property type="match status" value="1"/>
</dbReference>
<name>A0AAD4V9V8_PRUDU</name>
<keyword evidence="3" id="KW-1185">Reference proteome</keyword>
<feature type="domain" description="Rab-GAP TBC" evidence="1">
    <location>
        <begin position="1"/>
        <end position="268"/>
    </location>
</feature>
<dbReference type="AlphaFoldDB" id="A0AAD4V9V8"/>
<dbReference type="FunFam" id="1.10.8.270:FF:000024">
    <property type="entry name" value="TBC1 domain family member 13"/>
    <property type="match status" value="1"/>
</dbReference>
<dbReference type="InterPro" id="IPR000195">
    <property type="entry name" value="Rab-GAP-TBC_dom"/>
</dbReference>
<evidence type="ECO:0000313" key="3">
    <source>
        <dbReference type="Proteomes" id="UP001054821"/>
    </source>
</evidence>
<proteinExistence type="predicted"/>
<organism evidence="2 3">
    <name type="scientific">Prunus dulcis</name>
    <name type="common">Almond</name>
    <name type="synonym">Amygdalus dulcis</name>
    <dbReference type="NCBI Taxonomy" id="3755"/>
    <lineage>
        <taxon>Eukaryota</taxon>
        <taxon>Viridiplantae</taxon>
        <taxon>Streptophyta</taxon>
        <taxon>Embryophyta</taxon>
        <taxon>Tracheophyta</taxon>
        <taxon>Spermatophyta</taxon>
        <taxon>Magnoliopsida</taxon>
        <taxon>eudicotyledons</taxon>
        <taxon>Gunneridae</taxon>
        <taxon>Pentapetalae</taxon>
        <taxon>rosids</taxon>
        <taxon>fabids</taxon>
        <taxon>Rosales</taxon>
        <taxon>Rosaceae</taxon>
        <taxon>Amygdaloideae</taxon>
        <taxon>Amygdaleae</taxon>
        <taxon>Prunus</taxon>
    </lineage>
</organism>
<dbReference type="Proteomes" id="UP001054821">
    <property type="component" value="Chromosome 7"/>
</dbReference>